<dbReference type="AlphaFoldDB" id="A0A6J4KBW9"/>
<reference evidence="2" key="1">
    <citation type="submission" date="2020-02" db="EMBL/GenBank/DDBJ databases">
        <authorList>
            <person name="Meier V. D."/>
        </authorList>
    </citation>
    <scope>NUCLEOTIDE SEQUENCE</scope>
    <source>
        <strain evidence="2">AVDCRST_MAG40</strain>
    </source>
</reference>
<evidence type="ECO:0000313" key="2">
    <source>
        <dbReference type="EMBL" id="CAA9300490.1"/>
    </source>
</evidence>
<dbReference type="EMBL" id="CADCTX010000090">
    <property type="protein sequence ID" value="CAA9300490.1"/>
    <property type="molecule type" value="Genomic_DNA"/>
</dbReference>
<feature type="region of interest" description="Disordered" evidence="1">
    <location>
        <begin position="99"/>
        <end position="246"/>
    </location>
</feature>
<proteinExistence type="predicted"/>
<evidence type="ECO:0000256" key="1">
    <source>
        <dbReference type="SAM" id="MobiDB-lite"/>
    </source>
</evidence>
<feature type="compositionally biased region" description="Basic residues" evidence="1">
    <location>
        <begin position="19"/>
        <end position="43"/>
    </location>
</feature>
<feature type="compositionally biased region" description="Basic residues" evidence="1">
    <location>
        <begin position="184"/>
        <end position="194"/>
    </location>
</feature>
<gene>
    <name evidence="2" type="ORF">AVDCRST_MAG40-324</name>
</gene>
<sequence>GVRGGCGRRYAHRARLRLLRRAPRPRPDHRRHRGHPARARAHGHPLPDVLRGGRRGALGADSRPAGRAGAERAPRRGAGALRAAGGDLRGLRPGAAALVVALPHPSRPRPSRGGREPRRGGRSRHPGRPHPRRRPRHRRRARRRRRGHAGARPGRHLRRRDDRRPRVHRDRDRRAGALASGWGGRRRAALRRGQRATVRLPVDGLGAPRAALPRPPLPPHPRAPRRLGAPQRRPRLARRAHPTRVM</sequence>
<feature type="non-terminal residue" evidence="2">
    <location>
        <position position="1"/>
    </location>
</feature>
<organism evidence="2">
    <name type="scientific">uncultured Gemmatimonadaceae bacterium</name>
    <dbReference type="NCBI Taxonomy" id="246130"/>
    <lineage>
        <taxon>Bacteria</taxon>
        <taxon>Pseudomonadati</taxon>
        <taxon>Gemmatimonadota</taxon>
        <taxon>Gemmatimonadia</taxon>
        <taxon>Gemmatimonadales</taxon>
        <taxon>Gemmatimonadaceae</taxon>
        <taxon>environmental samples</taxon>
    </lineage>
</organism>
<feature type="compositionally biased region" description="Basic residues" evidence="1">
    <location>
        <begin position="232"/>
        <end position="246"/>
    </location>
</feature>
<accession>A0A6J4KBW9</accession>
<name>A0A6J4KBW9_9BACT</name>
<feature type="compositionally biased region" description="Basic residues" evidence="1">
    <location>
        <begin position="120"/>
        <end position="158"/>
    </location>
</feature>
<protein>
    <submittedName>
        <fullName evidence="2">Uncharacterized protein</fullName>
    </submittedName>
</protein>
<feature type="compositionally biased region" description="Low complexity" evidence="1">
    <location>
        <begin position="57"/>
        <end position="68"/>
    </location>
</feature>
<feature type="non-terminal residue" evidence="2">
    <location>
        <position position="246"/>
    </location>
</feature>
<feature type="compositionally biased region" description="Basic and acidic residues" evidence="1">
    <location>
        <begin position="159"/>
        <end position="175"/>
    </location>
</feature>
<feature type="region of interest" description="Disordered" evidence="1">
    <location>
        <begin position="19"/>
        <end position="78"/>
    </location>
</feature>